<sequence length="167" mass="19257">MTEDTVKPWYRQPWFWFLTIFPLASITYCAIAITIAMNTENSMVTDDYSKEGRGINMEIARDQKASDLGLQAQMSFSDRNIKLVLDSHSGQTDYPYLILNLFHPTIAEKDRTIQFSRTGQGTYRATMNQDIKGRWYFDLRSPDNDWRLKGETSLPSETAIQVGVVNR</sequence>
<accession>R8B2W8</accession>
<organism evidence="2 3">
    <name type="scientific">Marinobacter lipolyticus SM19</name>
    <dbReference type="NCBI Taxonomy" id="1318628"/>
    <lineage>
        <taxon>Bacteria</taxon>
        <taxon>Pseudomonadati</taxon>
        <taxon>Pseudomonadota</taxon>
        <taxon>Gammaproteobacteria</taxon>
        <taxon>Pseudomonadales</taxon>
        <taxon>Marinobacteraceae</taxon>
        <taxon>Marinobacter</taxon>
    </lineage>
</organism>
<dbReference type="AlphaFoldDB" id="R8B2W8"/>
<keyword evidence="1" id="KW-0472">Membrane</keyword>
<dbReference type="eggNOG" id="COG3198">
    <property type="taxonomic scope" value="Bacteria"/>
</dbReference>
<dbReference type="HOGENOM" id="CLU_100979_2_0_6"/>
<dbReference type="RefSeq" id="WP_012137791.1">
    <property type="nucleotide sequence ID" value="NZ_KE007317.1"/>
</dbReference>
<keyword evidence="1" id="KW-0812">Transmembrane</keyword>
<dbReference type="OrthoDB" id="5295180at2"/>
<comment type="caution">
    <text evidence="2">The sequence shown here is derived from an EMBL/GenBank/DDBJ whole genome shotgun (WGS) entry which is preliminary data.</text>
</comment>
<dbReference type="STRING" id="1318628.MARLIPOL_08949"/>
<dbReference type="PATRIC" id="fig|1318628.3.peg.1791"/>
<dbReference type="Proteomes" id="UP000016540">
    <property type="component" value="Unassembled WGS sequence"/>
</dbReference>
<protein>
    <submittedName>
        <fullName evidence="2">FixH-like protein</fullName>
    </submittedName>
</protein>
<keyword evidence="1" id="KW-1133">Transmembrane helix</keyword>
<dbReference type="Pfam" id="PF05751">
    <property type="entry name" value="FixH"/>
    <property type="match status" value="1"/>
</dbReference>
<evidence type="ECO:0000256" key="1">
    <source>
        <dbReference type="SAM" id="Phobius"/>
    </source>
</evidence>
<evidence type="ECO:0000313" key="3">
    <source>
        <dbReference type="Proteomes" id="UP000016540"/>
    </source>
</evidence>
<evidence type="ECO:0000313" key="2">
    <source>
        <dbReference type="EMBL" id="EON92869.1"/>
    </source>
</evidence>
<keyword evidence="3" id="KW-1185">Reference proteome</keyword>
<reference evidence="2 3" key="1">
    <citation type="journal article" date="2013" name="Genome Announc.">
        <title>Draft Genome Sequence of the Moderately Halophilic Bacterium Marinobacter lipolyticus Strain SM19.</title>
        <authorList>
            <person name="Papke R.T."/>
            <person name="de la Haba R.R."/>
            <person name="Infante-Dominguez C."/>
            <person name="Perez D."/>
            <person name="Sanchez-Porro C."/>
            <person name="Lapierre P."/>
            <person name="Ventosa A."/>
        </authorList>
    </citation>
    <scope>NUCLEOTIDE SEQUENCE [LARGE SCALE GENOMIC DNA]</scope>
    <source>
        <strain evidence="2 3">SM19</strain>
    </source>
</reference>
<dbReference type="EMBL" id="ASAD01000010">
    <property type="protein sequence ID" value="EON92869.1"/>
    <property type="molecule type" value="Genomic_DNA"/>
</dbReference>
<feature type="transmembrane region" description="Helical" evidence="1">
    <location>
        <begin position="14"/>
        <end position="36"/>
    </location>
</feature>
<dbReference type="InterPro" id="IPR008620">
    <property type="entry name" value="FixH"/>
</dbReference>
<name>R8B2W8_9GAMM</name>
<proteinExistence type="predicted"/>
<gene>
    <name evidence="2" type="ORF">MARLIPOL_08949</name>
</gene>